<dbReference type="PROSITE" id="PS50893">
    <property type="entry name" value="ABC_TRANSPORTER_2"/>
    <property type="match status" value="1"/>
</dbReference>
<dbReference type="PANTHER" id="PTHR43423">
    <property type="entry name" value="ABC TRANSPORTER I FAMILY MEMBER 17"/>
    <property type="match status" value="1"/>
</dbReference>
<dbReference type="InterPro" id="IPR003439">
    <property type="entry name" value="ABC_transporter-like_ATP-bd"/>
</dbReference>
<proteinExistence type="predicted"/>
<dbReference type="OrthoDB" id="9802264at2"/>
<dbReference type="SUPFAM" id="SSF52540">
    <property type="entry name" value="P-loop containing nucleoside triphosphate hydrolases"/>
    <property type="match status" value="1"/>
</dbReference>
<dbReference type="PANTHER" id="PTHR43423:SF1">
    <property type="entry name" value="ABC TRANSPORTER I FAMILY MEMBER 17"/>
    <property type="match status" value="1"/>
</dbReference>
<dbReference type="RefSeq" id="WP_135282214.1">
    <property type="nucleotide sequence ID" value="NZ_SRIO01000012.1"/>
</dbReference>
<evidence type="ECO:0000259" key="3">
    <source>
        <dbReference type="PROSITE" id="PS50893"/>
    </source>
</evidence>
<evidence type="ECO:0000256" key="2">
    <source>
        <dbReference type="ARBA" id="ARBA00022840"/>
    </source>
</evidence>
<dbReference type="Proteomes" id="UP000297890">
    <property type="component" value="Unassembled WGS sequence"/>
</dbReference>
<keyword evidence="5" id="KW-1185">Reference proteome</keyword>
<dbReference type="InterPro" id="IPR027417">
    <property type="entry name" value="P-loop_NTPase"/>
</dbReference>
<dbReference type="Pfam" id="PF00005">
    <property type="entry name" value="ABC_tran"/>
    <property type="match status" value="1"/>
</dbReference>
<evidence type="ECO:0000313" key="5">
    <source>
        <dbReference type="Proteomes" id="UP000297890"/>
    </source>
</evidence>
<dbReference type="InterPro" id="IPR003593">
    <property type="entry name" value="AAA+_ATPase"/>
</dbReference>
<evidence type="ECO:0000256" key="1">
    <source>
        <dbReference type="ARBA" id="ARBA00022741"/>
    </source>
</evidence>
<protein>
    <submittedName>
        <fullName evidence="4">ATP-binding cassette domain-containing protein</fullName>
    </submittedName>
</protein>
<evidence type="ECO:0000313" key="4">
    <source>
        <dbReference type="EMBL" id="TFZ82105.1"/>
    </source>
</evidence>
<dbReference type="SMART" id="SM00382">
    <property type="entry name" value="AAA"/>
    <property type="match status" value="1"/>
</dbReference>
<reference evidence="4 5" key="1">
    <citation type="journal article" date="2019" name="ISME J.">
        <title>Candidatus Macondimonas diazotrophica, a novel gammaproteobacterial genus dominating crude-oil-contaminated coastal sediments.</title>
        <authorList>
            <person name="Karthikeyan S."/>
            <person name="Konstantinidis K."/>
        </authorList>
    </citation>
    <scope>NUCLEOTIDE SEQUENCE [LARGE SCALE GENOMIC DNA]</scope>
    <source>
        <strain evidence="4 5">KTK01</strain>
    </source>
</reference>
<dbReference type="Gene3D" id="3.40.50.300">
    <property type="entry name" value="P-loop containing nucleotide triphosphate hydrolases"/>
    <property type="match status" value="1"/>
</dbReference>
<dbReference type="GO" id="GO:0005524">
    <property type="term" value="F:ATP binding"/>
    <property type="evidence" value="ECO:0007669"/>
    <property type="project" value="UniProtKB-KW"/>
</dbReference>
<sequence>MDEVNRNAPDTRAGESVGARLEVHALQVSTHAGMGLLHPMSFALPAGVITALIGPEGAGKTLLLRTLFGLTLAVGRLDVAGAVILPDRTALALDDAEYAESVRRSMVWIPSAPAVLPGTLRDNLVYGLRLQGERKLSDPVQSILDRLGLSESWSPRLHRCASELNGEQRYLLALARSLIVDPRVVLVDVPAMSLSPAATGRMETLLQDLQQDRVILMATHNLSQAARLSEMCLFLHAGRVMECSPTDRMFTCPERRETEWYLTGRYGSAQLTQSKVWRNHGSR</sequence>
<dbReference type="EMBL" id="SRIO01000012">
    <property type="protein sequence ID" value="TFZ82105.1"/>
    <property type="molecule type" value="Genomic_DNA"/>
</dbReference>
<accession>A0A4Z0F8I5</accession>
<organism evidence="4 5">
    <name type="scientific">Candidatus Macondimonas diazotrophica</name>
    <dbReference type="NCBI Taxonomy" id="2305248"/>
    <lineage>
        <taxon>Bacteria</taxon>
        <taxon>Pseudomonadati</taxon>
        <taxon>Pseudomonadota</taxon>
        <taxon>Gammaproteobacteria</taxon>
        <taxon>Chromatiales</taxon>
        <taxon>Ectothiorhodospiraceae</taxon>
        <taxon>Candidatus Macondimonas</taxon>
    </lineage>
</organism>
<feature type="domain" description="ABC transporter" evidence="3">
    <location>
        <begin position="21"/>
        <end position="262"/>
    </location>
</feature>
<keyword evidence="2 4" id="KW-0067">ATP-binding</keyword>
<keyword evidence="1" id="KW-0547">Nucleotide-binding</keyword>
<dbReference type="GO" id="GO:0016887">
    <property type="term" value="F:ATP hydrolysis activity"/>
    <property type="evidence" value="ECO:0007669"/>
    <property type="project" value="InterPro"/>
</dbReference>
<name>A0A4Z0F8I5_9GAMM</name>
<dbReference type="AlphaFoldDB" id="A0A4Z0F8I5"/>
<comment type="caution">
    <text evidence="4">The sequence shown here is derived from an EMBL/GenBank/DDBJ whole genome shotgun (WGS) entry which is preliminary data.</text>
</comment>
<gene>
    <name evidence="4" type="ORF">E4680_09715</name>
</gene>